<accession>A0A8S1CNT8</accession>
<evidence type="ECO:0000256" key="1">
    <source>
        <dbReference type="ARBA" id="ARBA00004173"/>
    </source>
</evidence>
<keyword evidence="4" id="KW-0496">Mitochondrion</keyword>
<dbReference type="InterPro" id="IPR036249">
    <property type="entry name" value="Thioredoxin-like_sf"/>
</dbReference>
<keyword evidence="10" id="KW-1185">Reference proteome</keyword>
<dbReference type="SUPFAM" id="SSF52833">
    <property type="entry name" value="Thioredoxin-like"/>
    <property type="match status" value="1"/>
</dbReference>
<evidence type="ECO:0000256" key="2">
    <source>
        <dbReference type="ARBA" id="ARBA00008046"/>
    </source>
</evidence>
<keyword evidence="5" id="KW-0687">Ribonucleoprotein</keyword>
<dbReference type="PANTHER" id="PTHR13274:SF2">
    <property type="entry name" value="SMALL RIBOSOMAL SUBUNIT PROTEIN MS25"/>
    <property type="match status" value="1"/>
</dbReference>
<evidence type="ECO:0000313" key="9">
    <source>
        <dbReference type="EMBL" id="CAB3372105.1"/>
    </source>
</evidence>
<dbReference type="PANTHER" id="PTHR13274">
    <property type="entry name" value="MITOCHONDRIAL RIBOSOMAL PROTEIN S25"/>
    <property type="match status" value="1"/>
</dbReference>
<comment type="caution">
    <text evidence="9">The sequence shown here is derived from an EMBL/GenBank/DDBJ whole genome shotgun (WGS) entry which is preliminary data.</text>
</comment>
<dbReference type="OrthoDB" id="5919182at2759"/>
<keyword evidence="3" id="KW-0689">Ribosomal protein</keyword>
<evidence type="ECO:0000256" key="7">
    <source>
        <dbReference type="ARBA" id="ARBA00035369"/>
    </source>
</evidence>
<dbReference type="InterPro" id="IPR007741">
    <property type="entry name" value="Ribosomal_mL43/mS25/NADH_DH"/>
</dbReference>
<evidence type="ECO:0000256" key="5">
    <source>
        <dbReference type="ARBA" id="ARBA00023274"/>
    </source>
</evidence>
<dbReference type="Gene3D" id="3.40.30.10">
    <property type="entry name" value="Glutaredoxin"/>
    <property type="match status" value="1"/>
</dbReference>
<dbReference type="InterPro" id="IPR040049">
    <property type="entry name" value="Ribosomal_mS25/mL61"/>
</dbReference>
<comment type="subcellular location">
    <subcellularLocation>
        <location evidence="1">Mitochondrion</location>
    </subcellularLocation>
</comment>
<dbReference type="Pfam" id="PF05047">
    <property type="entry name" value="L51_S25_CI-B8"/>
    <property type="match status" value="1"/>
</dbReference>
<sequence length="167" mass="19133">MPFMKGIAPIRRTVQYLQSGKLSLKDRVQVFSVHYNRLGENHQGARDFVFWNLPKVQYQNPQVQVVTFKEMTPTPFIRCYLDSGDDVLIDVDNKSKEEIESHLKLVICKSDELLAKEAIAQEKKDNEANFGYGCQRHCICEMPGQVPCSAVCPLPNHMRGKLRFSTD</sequence>
<dbReference type="SMART" id="SM00916">
    <property type="entry name" value="L51_S25_CI-B8"/>
    <property type="match status" value="1"/>
</dbReference>
<proteinExistence type="inferred from homology"/>
<evidence type="ECO:0000313" key="10">
    <source>
        <dbReference type="Proteomes" id="UP000494165"/>
    </source>
</evidence>
<evidence type="ECO:0000256" key="3">
    <source>
        <dbReference type="ARBA" id="ARBA00022980"/>
    </source>
</evidence>
<organism evidence="9 10">
    <name type="scientific">Cloeon dipterum</name>
    <dbReference type="NCBI Taxonomy" id="197152"/>
    <lineage>
        <taxon>Eukaryota</taxon>
        <taxon>Metazoa</taxon>
        <taxon>Ecdysozoa</taxon>
        <taxon>Arthropoda</taxon>
        <taxon>Hexapoda</taxon>
        <taxon>Insecta</taxon>
        <taxon>Pterygota</taxon>
        <taxon>Palaeoptera</taxon>
        <taxon>Ephemeroptera</taxon>
        <taxon>Pisciforma</taxon>
        <taxon>Baetidae</taxon>
        <taxon>Cloeon</taxon>
    </lineage>
</organism>
<evidence type="ECO:0000256" key="4">
    <source>
        <dbReference type="ARBA" id="ARBA00023128"/>
    </source>
</evidence>
<dbReference type="GO" id="GO:0003735">
    <property type="term" value="F:structural constituent of ribosome"/>
    <property type="evidence" value="ECO:0007669"/>
    <property type="project" value="InterPro"/>
</dbReference>
<gene>
    <name evidence="9" type="ORF">CLODIP_2_CD06490</name>
</gene>
<dbReference type="EMBL" id="CADEPI010000068">
    <property type="protein sequence ID" value="CAB3372105.1"/>
    <property type="molecule type" value="Genomic_DNA"/>
</dbReference>
<dbReference type="GO" id="GO:0005739">
    <property type="term" value="C:mitochondrion"/>
    <property type="evidence" value="ECO:0007669"/>
    <property type="project" value="UniProtKB-SubCell"/>
</dbReference>
<dbReference type="GO" id="GO:0005840">
    <property type="term" value="C:ribosome"/>
    <property type="evidence" value="ECO:0007669"/>
    <property type="project" value="UniProtKB-KW"/>
</dbReference>
<name>A0A8S1CNT8_9INSE</name>
<dbReference type="Proteomes" id="UP000494165">
    <property type="component" value="Unassembled WGS sequence"/>
</dbReference>
<dbReference type="GO" id="GO:1990904">
    <property type="term" value="C:ribonucleoprotein complex"/>
    <property type="evidence" value="ECO:0007669"/>
    <property type="project" value="UniProtKB-KW"/>
</dbReference>
<evidence type="ECO:0000259" key="8">
    <source>
        <dbReference type="SMART" id="SM00916"/>
    </source>
</evidence>
<dbReference type="AlphaFoldDB" id="A0A8S1CNT8"/>
<evidence type="ECO:0000256" key="6">
    <source>
        <dbReference type="ARBA" id="ARBA00035139"/>
    </source>
</evidence>
<protein>
    <recommendedName>
        <fullName evidence="6">Small ribosomal subunit protein mS25</fullName>
    </recommendedName>
    <alternativeName>
        <fullName evidence="7">28S ribosomal protein S25, mitochondrial</fullName>
    </alternativeName>
</protein>
<comment type="similarity">
    <text evidence="2">Belongs to the mitochondrion-specific ribosomal protein mS25 family.</text>
</comment>
<reference evidence="9 10" key="1">
    <citation type="submission" date="2020-04" db="EMBL/GenBank/DDBJ databases">
        <authorList>
            <person name="Alioto T."/>
            <person name="Alioto T."/>
            <person name="Gomez Garrido J."/>
        </authorList>
    </citation>
    <scope>NUCLEOTIDE SEQUENCE [LARGE SCALE GENOMIC DNA]</scope>
</reference>
<feature type="domain" description="Ribosomal protein/NADH dehydrogenase" evidence="8">
    <location>
        <begin position="37"/>
        <end position="110"/>
    </location>
</feature>